<keyword evidence="4" id="KW-0325">Glycoprotein</keyword>
<dbReference type="FunFam" id="2.60.40.420:FF:000034">
    <property type="entry name" value="Cupredoxin superfamily protein"/>
    <property type="match status" value="1"/>
</dbReference>
<dbReference type="PANTHER" id="PTHR33021">
    <property type="entry name" value="BLUE COPPER PROTEIN"/>
    <property type="match status" value="1"/>
</dbReference>
<reference evidence="8" key="1">
    <citation type="journal article" date="2021" name="Nat. Commun.">
        <title>Genomic analyses provide insights into spinach domestication and the genetic basis of agronomic traits.</title>
        <authorList>
            <person name="Cai X."/>
            <person name="Sun X."/>
            <person name="Xu C."/>
            <person name="Sun H."/>
            <person name="Wang X."/>
            <person name="Ge C."/>
            <person name="Zhang Z."/>
            <person name="Wang Q."/>
            <person name="Fei Z."/>
            <person name="Jiao C."/>
            <person name="Wang Q."/>
        </authorList>
    </citation>
    <scope>NUCLEOTIDE SEQUENCE [LARGE SCALE GENOMIC DNA]</scope>
    <source>
        <strain evidence="8">cv. Varoflay</strain>
    </source>
</reference>
<evidence type="ECO:0000256" key="5">
    <source>
        <dbReference type="SAM" id="MobiDB-lite"/>
    </source>
</evidence>
<dbReference type="InterPro" id="IPR008972">
    <property type="entry name" value="Cupredoxin"/>
</dbReference>
<feature type="region of interest" description="Disordered" evidence="5">
    <location>
        <begin position="112"/>
        <end position="132"/>
    </location>
</feature>
<dbReference type="PROSITE" id="PS00196">
    <property type="entry name" value="COPPER_BLUE"/>
    <property type="match status" value="1"/>
</dbReference>
<keyword evidence="8" id="KW-1185">Reference proteome</keyword>
<dbReference type="GO" id="GO:0009055">
    <property type="term" value="F:electron transfer activity"/>
    <property type="evidence" value="ECO:0007669"/>
    <property type="project" value="InterPro"/>
</dbReference>
<dbReference type="GO" id="GO:0005886">
    <property type="term" value="C:plasma membrane"/>
    <property type="evidence" value="ECO:0000318"/>
    <property type="project" value="GO_Central"/>
</dbReference>
<keyword evidence="2" id="KW-0186">Copper</keyword>
<name>A0A9R0JSY1_SPIOL</name>
<dbReference type="SUPFAM" id="SSF49503">
    <property type="entry name" value="Cupredoxins"/>
    <property type="match status" value="1"/>
</dbReference>
<evidence type="ECO:0000256" key="2">
    <source>
        <dbReference type="ARBA" id="ARBA00023008"/>
    </source>
</evidence>
<keyword evidence="3" id="KW-1015">Disulfide bond</keyword>
<dbReference type="KEGG" id="soe:110785671"/>
<feature type="signal peptide" evidence="6">
    <location>
        <begin position="1"/>
        <end position="19"/>
    </location>
</feature>
<gene>
    <name evidence="9" type="primary">LOC110785671</name>
</gene>
<dbReference type="Pfam" id="PF02298">
    <property type="entry name" value="Cu_bind_like"/>
    <property type="match status" value="1"/>
</dbReference>
<evidence type="ECO:0000256" key="3">
    <source>
        <dbReference type="ARBA" id="ARBA00023157"/>
    </source>
</evidence>
<keyword evidence="1" id="KW-0479">Metal-binding</keyword>
<dbReference type="InterPro" id="IPR039391">
    <property type="entry name" value="Phytocyanin-like"/>
</dbReference>
<evidence type="ECO:0000313" key="8">
    <source>
        <dbReference type="Proteomes" id="UP000813463"/>
    </source>
</evidence>
<dbReference type="PROSITE" id="PS51485">
    <property type="entry name" value="PHYTOCYANIN"/>
    <property type="match status" value="1"/>
</dbReference>
<dbReference type="CDD" id="cd04216">
    <property type="entry name" value="Phytocyanin"/>
    <property type="match status" value="1"/>
</dbReference>
<evidence type="ECO:0000256" key="6">
    <source>
        <dbReference type="SAM" id="SignalP"/>
    </source>
</evidence>
<dbReference type="Gene3D" id="2.60.40.420">
    <property type="entry name" value="Cupredoxins - blue copper proteins"/>
    <property type="match status" value="1"/>
</dbReference>
<dbReference type="GO" id="GO:0046872">
    <property type="term" value="F:metal ion binding"/>
    <property type="evidence" value="ECO:0007669"/>
    <property type="project" value="UniProtKB-KW"/>
</dbReference>
<accession>A0A9R0JSY1</accession>
<dbReference type="GeneID" id="110785671"/>
<feature type="chain" id="PRO_5040202913" evidence="6">
    <location>
        <begin position="20"/>
        <end position="157"/>
    </location>
</feature>
<dbReference type="RefSeq" id="XP_021845844.1">
    <property type="nucleotide sequence ID" value="XM_021990152.2"/>
</dbReference>
<dbReference type="InterPro" id="IPR028871">
    <property type="entry name" value="BlueCu_1_BS"/>
</dbReference>
<evidence type="ECO:0000256" key="4">
    <source>
        <dbReference type="ARBA" id="ARBA00023180"/>
    </source>
</evidence>
<keyword evidence="6" id="KW-0732">Signal</keyword>
<dbReference type="Proteomes" id="UP000813463">
    <property type="component" value="Chromosome 3"/>
</dbReference>
<proteinExistence type="predicted"/>
<reference evidence="9" key="2">
    <citation type="submission" date="2025-08" db="UniProtKB">
        <authorList>
            <consortium name="RefSeq"/>
        </authorList>
    </citation>
    <scope>IDENTIFICATION</scope>
    <source>
        <tissue evidence="9">Leaf</tissue>
    </source>
</reference>
<sequence length="157" mass="16232">MALAAAFLLFLLAAPSVFATNYPVVWDLTTNYSSWATRPLIAGDTLTFSYSSGSHNVEVVNKNAYDSCSSSNALQTHTGGTNIITLAEGPTYFICGFPTHCTNGMKLQITARASSSTPSSTNTTGSTPAAGSTGAAGLSSVTPLMFGFPLVLFALTS</sequence>
<dbReference type="OrthoDB" id="686200at2759"/>
<dbReference type="InterPro" id="IPR003245">
    <property type="entry name" value="Phytocyanin_dom"/>
</dbReference>
<evidence type="ECO:0000313" key="9">
    <source>
        <dbReference type="RefSeq" id="XP_021845844.1"/>
    </source>
</evidence>
<dbReference type="AlphaFoldDB" id="A0A9R0JSY1"/>
<feature type="domain" description="Phytocyanin" evidence="7">
    <location>
        <begin position="20"/>
        <end position="113"/>
    </location>
</feature>
<evidence type="ECO:0000256" key="1">
    <source>
        <dbReference type="ARBA" id="ARBA00022723"/>
    </source>
</evidence>
<dbReference type="PANTHER" id="PTHR33021:SF499">
    <property type="entry name" value="OS12G0150500 PROTEIN"/>
    <property type="match status" value="1"/>
</dbReference>
<protein>
    <submittedName>
        <fullName evidence="9">Basic blue protein</fullName>
    </submittedName>
</protein>
<organism evidence="8 9">
    <name type="scientific">Spinacia oleracea</name>
    <name type="common">Spinach</name>
    <dbReference type="NCBI Taxonomy" id="3562"/>
    <lineage>
        <taxon>Eukaryota</taxon>
        <taxon>Viridiplantae</taxon>
        <taxon>Streptophyta</taxon>
        <taxon>Embryophyta</taxon>
        <taxon>Tracheophyta</taxon>
        <taxon>Spermatophyta</taxon>
        <taxon>Magnoliopsida</taxon>
        <taxon>eudicotyledons</taxon>
        <taxon>Gunneridae</taxon>
        <taxon>Pentapetalae</taxon>
        <taxon>Caryophyllales</taxon>
        <taxon>Chenopodiaceae</taxon>
        <taxon>Chenopodioideae</taxon>
        <taxon>Anserineae</taxon>
        <taxon>Spinacia</taxon>
    </lineage>
</organism>
<evidence type="ECO:0000259" key="7">
    <source>
        <dbReference type="PROSITE" id="PS51485"/>
    </source>
</evidence>